<evidence type="ECO:0000313" key="4">
    <source>
        <dbReference type="EMBL" id="KAH3708981.1"/>
    </source>
</evidence>
<dbReference type="Pfam" id="PF16116">
    <property type="entry name" value="DUF4832"/>
    <property type="match status" value="2"/>
</dbReference>
<feature type="domain" description="DUF4832" evidence="2">
    <location>
        <begin position="251"/>
        <end position="455"/>
    </location>
</feature>
<dbReference type="InterPro" id="IPR032379">
    <property type="entry name" value="DUF4874"/>
</dbReference>
<evidence type="ECO:0000259" key="2">
    <source>
        <dbReference type="Pfam" id="PF16116"/>
    </source>
</evidence>
<evidence type="ECO:0000259" key="3">
    <source>
        <dbReference type="Pfam" id="PF16173"/>
    </source>
</evidence>
<gene>
    <name evidence="4" type="ORF">DPMN_068441</name>
</gene>
<feature type="chain" id="PRO_5038854780" description="DUF4832 domain-containing protein" evidence="1">
    <location>
        <begin position="17"/>
        <end position="1148"/>
    </location>
</feature>
<keyword evidence="5" id="KW-1185">Reference proteome</keyword>
<comment type="caution">
    <text evidence="4">The sequence shown here is derived from an EMBL/GenBank/DDBJ whole genome shotgun (WGS) entry which is preliminary data.</text>
</comment>
<organism evidence="4 5">
    <name type="scientific">Dreissena polymorpha</name>
    <name type="common">Zebra mussel</name>
    <name type="synonym">Mytilus polymorpha</name>
    <dbReference type="NCBI Taxonomy" id="45954"/>
    <lineage>
        <taxon>Eukaryota</taxon>
        <taxon>Metazoa</taxon>
        <taxon>Spiralia</taxon>
        <taxon>Lophotrochozoa</taxon>
        <taxon>Mollusca</taxon>
        <taxon>Bivalvia</taxon>
        <taxon>Autobranchia</taxon>
        <taxon>Heteroconchia</taxon>
        <taxon>Euheterodonta</taxon>
        <taxon>Imparidentia</taxon>
        <taxon>Neoheterodontei</taxon>
        <taxon>Myida</taxon>
        <taxon>Dreissenoidea</taxon>
        <taxon>Dreissenidae</taxon>
        <taxon>Dreissena</taxon>
    </lineage>
</organism>
<accession>A0A9D3Z1M1</accession>
<proteinExistence type="predicted"/>
<dbReference type="Proteomes" id="UP000828390">
    <property type="component" value="Unassembled WGS sequence"/>
</dbReference>
<feature type="domain" description="DUF4832" evidence="2">
    <location>
        <begin position="757"/>
        <end position="961"/>
    </location>
</feature>
<name>A0A9D3Z1M1_DREPO</name>
<sequence length="1148" mass="127372">MEIFIFIGILTGEGTAFLLGSPCDCPPSFTGSTQGFVEKTFSKLSSNVTVVNPGRGFYRHIETRTSSFHPLSSWSMGPQNNVLYRQYYLDTFLTSDLDTTFTDKVKADLKLIQGQGWTVILRFAYSNCCVQPPYHDPSYSRMLSHIRKLDHDNVFRDYEGIIVAIQAGFVGVWGEWHFTTSEFGITKYCSSVDLGLTDAQWANRNGILQALLDAAPPSIEILVRIPEYKFHLYDKVATTLSDEKTRAGKSRIGFYNDAFLSDLDQNMGTFKCTGDRTYMADDSRYNYVTGETNDARTPAAWTCANAMKELAQFHYSSLNTDYLKEIIDSWKENGCYDVISAHLGYRLYLTKAILPSSVTAGGEFCYHIEINNEGYAAPNKEMEAHIVLENSGNGALYSVMVPGVEVRAWLPGNTYTLQGAASVPAAVPSGNYKVHFVLLNKVLGRNNKYFVLMANENGVQNTTTRMNSLGHTIDVTSEGGRIIDGINETLQQSGAIEVDRRYILKTYGRQKNCFLLGEGSAFLPGSTCDCPTSLTGRKHGFVEKTYSKLSSNGTVVNPGRGFYKTIEARTSDFHPVTSSSMGPQNNVVLREYYLDTYLNSDLDTNFTDKVKADLNVIQDQGWTVILRFAYLDSICNNPTCREPSYSRMISHIQMLDQENVFRDYEGIIVAIQAGFVGVWGDWHDTNSEFGIPGSCATDNLGLNDVQWAHRKGILQALFDATPPSIEILVRIPAFKFHLYDKVATNLSDEETRAPKSRIGFHNDAFLSDMDQNQGTFICKGDRKYMAEDSLYNYVTGETDSALTPAAWTCANAETELAQFHFSSLSTDYLKTIIESWKQNGCYDVISGHLGYRLYLTKAILPSSVTAGGEFCYHIEINNEGYAAPNKEMEAHIVLENTGNGALYSVMVPGVEVRAWLPGDFQTLQGTAGVPAALPLGHYKVHLVLLNKVLGKNNKYFVLMANENGVQNTATRMNSLGQTVDVTSGLCNSQSAAVFNAWQPPGNGCAYKIADGSFEADHIWYPYENEFVTKSGDAKDGNHYISVTNGGAYQDIVFNSSPVTSFELSGWSRGHSASVPNPADYSIFCDLTHADGTETFGYFTNYDVTRTAWSKVVLRVNITQVIQSARCYAMFRNGSGSVDFDNFKMESCS</sequence>
<dbReference type="Pfam" id="PF16173">
    <property type="entry name" value="DUF4874"/>
    <property type="match status" value="2"/>
</dbReference>
<dbReference type="Gene3D" id="2.60.120.260">
    <property type="entry name" value="Galactose-binding domain-like"/>
    <property type="match status" value="1"/>
</dbReference>
<evidence type="ECO:0000313" key="5">
    <source>
        <dbReference type="Proteomes" id="UP000828390"/>
    </source>
</evidence>
<feature type="domain" description="DUF4874" evidence="3">
    <location>
        <begin position="557"/>
        <end position="733"/>
    </location>
</feature>
<dbReference type="AlphaFoldDB" id="A0A9D3Z1M1"/>
<reference evidence="4" key="2">
    <citation type="submission" date="2020-11" db="EMBL/GenBank/DDBJ databases">
        <authorList>
            <person name="McCartney M.A."/>
            <person name="Auch B."/>
            <person name="Kono T."/>
            <person name="Mallez S."/>
            <person name="Becker A."/>
            <person name="Gohl D.M."/>
            <person name="Silverstein K.A.T."/>
            <person name="Koren S."/>
            <person name="Bechman K.B."/>
            <person name="Herman A."/>
            <person name="Abrahante J.E."/>
            <person name="Garbe J."/>
        </authorList>
    </citation>
    <scope>NUCLEOTIDE SEQUENCE</scope>
    <source>
        <strain evidence="4">Duluth1</strain>
        <tissue evidence="4">Whole animal</tissue>
    </source>
</reference>
<feature type="signal peptide" evidence="1">
    <location>
        <begin position="1"/>
        <end position="16"/>
    </location>
</feature>
<feature type="domain" description="DUF4874" evidence="3">
    <location>
        <begin position="52"/>
        <end position="228"/>
    </location>
</feature>
<evidence type="ECO:0008006" key="6">
    <source>
        <dbReference type="Google" id="ProtNLM"/>
    </source>
</evidence>
<keyword evidence="1" id="KW-0732">Signal</keyword>
<dbReference type="InterPro" id="IPR032267">
    <property type="entry name" value="DUF4832"/>
</dbReference>
<protein>
    <recommendedName>
        <fullName evidence="6">DUF4832 domain-containing protein</fullName>
    </recommendedName>
</protein>
<evidence type="ECO:0000256" key="1">
    <source>
        <dbReference type="SAM" id="SignalP"/>
    </source>
</evidence>
<reference evidence="4" key="1">
    <citation type="journal article" date="2019" name="bioRxiv">
        <title>The Genome of the Zebra Mussel, Dreissena polymorpha: A Resource for Invasive Species Research.</title>
        <authorList>
            <person name="McCartney M.A."/>
            <person name="Auch B."/>
            <person name="Kono T."/>
            <person name="Mallez S."/>
            <person name="Zhang Y."/>
            <person name="Obille A."/>
            <person name="Becker A."/>
            <person name="Abrahante J.E."/>
            <person name="Garbe J."/>
            <person name="Badalamenti J.P."/>
            <person name="Herman A."/>
            <person name="Mangelson H."/>
            <person name="Liachko I."/>
            <person name="Sullivan S."/>
            <person name="Sone E.D."/>
            <person name="Koren S."/>
            <person name="Silverstein K.A.T."/>
            <person name="Beckman K.B."/>
            <person name="Gohl D.M."/>
        </authorList>
    </citation>
    <scope>NUCLEOTIDE SEQUENCE</scope>
    <source>
        <strain evidence="4">Duluth1</strain>
        <tissue evidence="4">Whole animal</tissue>
    </source>
</reference>
<dbReference type="EMBL" id="JAIWYP010000014">
    <property type="protein sequence ID" value="KAH3708981.1"/>
    <property type="molecule type" value="Genomic_DNA"/>
</dbReference>